<organism evidence="2 3">
    <name type="scientific">Texcoconibacillus texcoconensis</name>
    <dbReference type="NCBI Taxonomy" id="1095777"/>
    <lineage>
        <taxon>Bacteria</taxon>
        <taxon>Bacillati</taxon>
        <taxon>Bacillota</taxon>
        <taxon>Bacilli</taxon>
        <taxon>Bacillales</taxon>
        <taxon>Bacillaceae</taxon>
        <taxon>Texcoconibacillus</taxon>
    </lineage>
</organism>
<protein>
    <recommendedName>
        <fullName evidence="1">Rv2525c-like glycoside hydrolase-like domain-containing protein</fullName>
    </recommendedName>
</protein>
<proteinExistence type="predicted"/>
<comment type="caution">
    <text evidence="2">The sequence shown here is derived from an EMBL/GenBank/DDBJ whole genome shotgun (WGS) entry which is preliminary data.</text>
</comment>
<dbReference type="Proteomes" id="UP000551878">
    <property type="component" value="Unassembled WGS sequence"/>
</dbReference>
<dbReference type="RefSeq" id="WP_184664685.1">
    <property type="nucleotide sequence ID" value="NZ_JACHHB010000011.1"/>
</dbReference>
<name>A0A840QSB4_9BACI</name>
<evidence type="ECO:0000313" key="2">
    <source>
        <dbReference type="EMBL" id="MBB5174255.1"/>
    </source>
</evidence>
<dbReference type="Pfam" id="PF08924">
    <property type="entry name" value="Rv2525c_GlyHyd-like"/>
    <property type="match status" value="1"/>
</dbReference>
<dbReference type="InterPro" id="IPR017853">
    <property type="entry name" value="GH"/>
</dbReference>
<feature type="domain" description="Rv2525c-like glycoside hydrolase-like" evidence="1">
    <location>
        <begin position="32"/>
        <end position="132"/>
    </location>
</feature>
<reference evidence="2 3" key="1">
    <citation type="submission" date="2020-08" db="EMBL/GenBank/DDBJ databases">
        <title>Genomic Encyclopedia of Type Strains, Phase IV (KMG-IV): sequencing the most valuable type-strain genomes for metagenomic binning, comparative biology and taxonomic classification.</title>
        <authorList>
            <person name="Goeker M."/>
        </authorList>
    </citation>
    <scope>NUCLEOTIDE SEQUENCE [LARGE SCALE GENOMIC DNA]</scope>
    <source>
        <strain evidence="2 3">DSM 24696</strain>
    </source>
</reference>
<dbReference type="AlphaFoldDB" id="A0A840QSB4"/>
<keyword evidence="3" id="KW-1185">Reference proteome</keyword>
<dbReference type="SUPFAM" id="SSF51445">
    <property type="entry name" value="(Trans)glycosidases"/>
    <property type="match status" value="1"/>
</dbReference>
<gene>
    <name evidence="2" type="ORF">HNQ41_002449</name>
</gene>
<accession>A0A840QSB4</accession>
<sequence>MAKLFWGVDSAAKVDEQLFNCVKSQFGSPKFWGRYLNTIEGVSVGLTKEERSFLHTRGVKVMPIYNNFQASVGLREGKVAARNAIFNAQRIGIAEGTFIFANVERFFEVDADWLVGWVETFYNSEYRPGFYNDPVEGGFSDAYCQAIEQNEQVRIQSVLWSAEPEPGVSGANNYPNFAPESPPCEANVWAWQYGRDADECPIDTVLLQDRLFDNLD</sequence>
<dbReference type="Gene3D" id="3.20.20.80">
    <property type="entry name" value="Glycosidases"/>
    <property type="match status" value="1"/>
</dbReference>
<dbReference type="EMBL" id="JACHHB010000011">
    <property type="protein sequence ID" value="MBB5174255.1"/>
    <property type="molecule type" value="Genomic_DNA"/>
</dbReference>
<evidence type="ECO:0000259" key="1">
    <source>
        <dbReference type="Pfam" id="PF08924"/>
    </source>
</evidence>
<dbReference type="InterPro" id="IPR015020">
    <property type="entry name" value="Rv2525c-like_Glyco_Hydro-like"/>
</dbReference>
<evidence type="ECO:0000313" key="3">
    <source>
        <dbReference type="Proteomes" id="UP000551878"/>
    </source>
</evidence>